<feature type="region of interest" description="Disordered" evidence="16">
    <location>
        <begin position="80"/>
        <end position="105"/>
    </location>
</feature>
<evidence type="ECO:0000256" key="3">
    <source>
        <dbReference type="ARBA" id="ARBA00022670"/>
    </source>
</evidence>
<proteinExistence type="inferred from homology"/>
<feature type="binding site" evidence="14">
    <location>
        <position position="526"/>
    </location>
    <ligand>
        <name>Zn(2+)</name>
        <dbReference type="ChEBI" id="CHEBI:29105"/>
        <note>catalytic</note>
    </ligand>
</feature>
<keyword evidence="5 14" id="KW-0479">Metal-binding</keyword>
<keyword evidence="4 14" id="KW-0812">Transmembrane</keyword>
<dbReference type="InterPro" id="IPR027417">
    <property type="entry name" value="P-loop_NTPase"/>
</dbReference>
<feature type="region of interest" description="Disordered" evidence="16">
    <location>
        <begin position="700"/>
        <end position="732"/>
    </location>
</feature>
<keyword evidence="3 14" id="KW-0645">Protease</keyword>
<evidence type="ECO:0000256" key="7">
    <source>
        <dbReference type="ARBA" id="ARBA00022801"/>
    </source>
</evidence>
<comment type="function">
    <text evidence="14">Acts as a processive, ATP-dependent zinc metallopeptidase for both cytoplasmic and membrane proteins. Plays a role in the quality control of integral membrane proteins.</text>
</comment>
<feature type="compositionally biased region" description="Basic and acidic residues" evidence="16">
    <location>
        <begin position="1"/>
        <end position="19"/>
    </location>
</feature>
<dbReference type="InterPro" id="IPR003960">
    <property type="entry name" value="ATPase_AAA_CS"/>
</dbReference>
<dbReference type="Gene3D" id="1.10.8.60">
    <property type="match status" value="1"/>
</dbReference>
<evidence type="ECO:0000256" key="11">
    <source>
        <dbReference type="ARBA" id="ARBA00023049"/>
    </source>
</evidence>
<keyword evidence="10 14" id="KW-1133">Transmembrane helix</keyword>
<dbReference type="InterPro" id="IPR037219">
    <property type="entry name" value="Peptidase_M41-like"/>
</dbReference>
<dbReference type="SUPFAM" id="SSF52540">
    <property type="entry name" value="P-loop containing nucleoside triphosphate hydrolases"/>
    <property type="match status" value="1"/>
</dbReference>
<dbReference type="Pfam" id="PF01434">
    <property type="entry name" value="Peptidase_M41"/>
    <property type="match status" value="1"/>
</dbReference>
<evidence type="ECO:0000256" key="5">
    <source>
        <dbReference type="ARBA" id="ARBA00022723"/>
    </source>
</evidence>
<name>A0A518K2I4_9BACT</name>
<dbReference type="Proteomes" id="UP000316426">
    <property type="component" value="Chromosome"/>
</dbReference>
<dbReference type="GO" id="GO:0006508">
    <property type="term" value="P:proteolysis"/>
    <property type="evidence" value="ECO:0007669"/>
    <property type="project" value="UniProtKB-KW"/>
</dbReference>
<evidence type="ECO:0000256" key="12">
    <source>
        <dbReference type="ARBA" id="ARBA00023136"/>
    </source>
</evidence>
<protein>
    <recommendedName>
        <fullName evidence="14">ATP-dependent zinc metalloprotease FtsH</fullName>
        <ecNumber evidence="14">3.4.24.-</ecNumber>
    </recommendedName>
</protein>
<keyword evidence="19" id="KW-1185">Reference proteome</keyword>
<feature type="transmembrane region" description="Helical" evidence="14">
    <location>
        <begin position="209"/>
        <end position="230"/>
    </location>
</feature>
<feature type="active site" evidence="14">
    <location>
        <position position="523"/>
    </location>
</feature>
<comment type="subunit">
    <text evidence="14">Homohexamer.</text>
</comment>
<dbReference type="PANTHER" id="PTHR23076">
    <property type="entry name" value="METALLOPROTEASE M41 FTSH"/>
    <property type="match status" value="1"/>
</dbReference>
<dbReference type="Pfam" id="PF17862">
    <property type="entry name" value="AAA_lid_3"/>
    <property type="match status" value="1"/>
</dbReference>
<comment type="similarity">
    <text evidence="2 14">In the C-terminal section; belongs to the peptidase M41 family.</text>
</comment>
<dbReference type="GO" id="GO:0030163">
    <property type="term" value="P:protein catabolic process"/>
    <property type="evidence" value="ECO:0007669"/>
    <property type="project" value="UniProtKB-UniRule"/>
</dbReference>
<dbReference type="SUPFAM" id="SSF140990">
    <property type="entry name" value="FtsH protease domain-like"/>
    <property type="match status" value="1"/>
</dbReference>
<dbReference type="AlphaFoldDB" id="A0A518K2I4"/>
<feature type="binding site" evidence="14">
    <location>
        <position position="599"/>
    </location>
    <ligand>
        <name>Zn(2+)</name>
        <dbReference type="ChEBI" id="CHEBI:29105"/>
        <note>catalytic</note>
    </ligand>
</feature>
<comment type="similarity">
    <text evidence="13 14">In the central section; belongs to the AAA ATPase family.</text>
</comment>
<dbReference type="FunFam" id="1.10.8.60:FF:000001">
    <property type="entry name" value="ATP-dependent zinc metalloprotease FtsH"/>
    <property type="match status" value="1"/>
</dbReference>
<comment type="similarity">
    <text evidence="15">Belongs to the AAA ATPase family.</text>
</comment>
<evidence type="ECO:0000256" key="4">
    <source>
        <dbReference type="ARBA" id="ARBA00022692"/>
    </source>
</evidence>
<evidence type="ECO:0000256" key="14">
    <source>
        <dbReference type="HAMAP-Rule" id="MF_01458"/>
    </source>
</evidence>
<dbReference type="InterPro" id="IPR003593">
    <property type="entry name" value="AAA+_ATPase"/>
</dbReference>
<dbReference type="CDD" id="cd19501">
    <property type="entry name" value="RecA-like_FtsH"/>
    <property type="match status" value="1"/>
</dbReference>
<evidence type="ECO:0000256" key="16">
    <source>
        <dbReference type="SAM" id="MobiDB-lite"/>
    </source>
</evidence>
<evidence type="ECO:0000256" key="15">
    <source>
        <dbReference type="RuleBase" id="RU003651"/>
    </source>
</evidence>
<keyword evidence="11 14" id="KW-0482">Metalloprotease</keyword>
<dbReference type="GO" id="GO:0004176">
    <property type="term" value="F:ATP-dependent peptidase activity"/>
    <property type="evidence" value="ECO:0007669"/>
    <property type="project" value="InterPro"/>
</dbReference>
<dbReference type="HAMAP" id="MF_01458">
    <property type="entry name" value="FtsH"/>
    <property type="match status" value="1"/>
</dbReference>
<dbReference type="Pfam" id="PF00004">
    <property type="entry name" value="AAA"/>
    <property type="match status" value="1"/>
</dbReference>
<evidence type="ECO:0000256" key="10">
    <source>
        <dbReference type="ARBA" id="ARBA00022989"/>
    </source>
</evidence>
<feature type="binding site" evidence="14">
    <location>
        <begin position="300"/>
        <end position="307"/>
    </location>
    <ligand>
        <name>ATP</name>
        <dbReference type="ChEBI" id="CHEBI:30616"/>
    </ligand>
</feature>
<dbReference type="GO" id="GO:0016887">
    <property type="term" value="F:ATP hydrolysis activity"/>
    <property type="evidence" value="ECO:0007669"/>
    <property type="project" value="UniProtKB-UniRule"/>
</dbReference>
<feature type="region of interest" description="Disordered" evidence="16">
    <location>
        <begin position="144"/>
        <end position="171"/>
    </location>
</feature>
<sequence length="732" mass="79410">MEKQPESPKNDKRGNDGKKPGSQPVSFVWYLLAVFVLLMFGVTLFGGGSSTALEWSDFKRLVEASYVPPESAGVAVSVEGNSVEGDEETAIEESTTDEPAPRPAGPGYIDYVDRTMEPERLVRLSNLSKLEVSYDGVTGRVTRQVLPPGATMPSGDAASESTPSPQAEAGATENDVRFHVNWNANLPKIGDLLEANNLKYRAAQPANPLFNWVPTLLMMGLLVGLMVYMLKRLGGAGSPMAFGRSRGKLYAQEDLEVTFDDVAGIDEAVEELREVVDFLKNPERYQRLGGRIPKGVLLVGPPGTGKTLLSKAVAGEAGVPFFSLSGSDFVEMFVGVGAARVRDMFQQAEQRAPCIVFIDELDALGKTRGAGNMGSHDEREQTLNALLVEMDGFGTNSGIIIMGATNRPETLDPALLRPGRFDRHVLVDRPDVAGRKQILEVHLTNIKVSDEVDVEALAGITSGFVGADLANMVNEAALLAARNGKEMVGKVEFFEAVERASIGLEKKSRIMLEEEKHRLAVHEGGHALIAYSLPNTDPVHKVSIIPRGLSALGYMQQRPEADRYMITKSQLESQLQVMLAGTLAEELIFDDVGTGASNDLDRATEVARSMVMDYGMSRLGRVTYRERTTGFLGQEAGYIKHHSEQTAREIDQEVKRIVDEALEQTRRILASRRPALEAITAELLEKEVIEATKLGELIEQASPGPKIVPGTATERKPATPPASSAEDEAAEA</sequence>
<feature type="compositionally biased region" description="Acidic residues" evidence="16">
    <location>
        <begin position="84"/>
        <end position="96"/>
    </location>
</feature>
<keyword evidence="9 14" id="KW-0067">ATP-binding</keyword>
<dbReference type="InterPro" id="IPR005936">
    <property type="entry name" value="FtsH"/>
</dbReference>
<evidence type="ECO:0000259" key="17">
    <source>
        <dbReference type="SMART" id="SM00382"/>
    </source>
</evidence>
<keyword evidence="14" id="KW-1003">Cell membrane</keyword>
<dbReference type="EC" id="3.4.24.-" evidence="14"/>
<comment type="subcellular location">
    <subcellularLocation>
        <location evidence="14">Cell membrane</location>
        <topology evidence="14">Multi-pass membrane protein</topology>
        <orientation evidence="14">Cytoplasmic side</orientation>
    </subcellularLocation>
    <subcellularLocation>
        <location evidence="1">Membrane</location>
    </subcellularLocation>
</comment>
<dbReference type="InterPro" id="IPR003959">
    <property type="entry name" value="ATPase_AAA_core"/>
</dbReference>
<feature type="binding site" evidence="14">
    <location>
        <position position="522"/>
    </location>
    <ligand>
        <name>Zn(2+)</name>
        <dbReference type="ChEBI" id="CHEBI:29105"/>
        <note>catalytic</note>
    </ligand>
</feature>
<keyword evidence="12 14" id="KW-0472">Membrane</keyword>
<evidence type="ECO:0000313" key="18">
    <source>
        <dbReference type="EMBL" id="QDV71992.1"/>
    </source>
</evidence>
<comment type="cofactor">
    <cofactor evidence="14">
        <name>Zn(2+)</name>
        <dbReference type="ChEBI" id="CHEBI:29105"/>
    </cofactor>
    <text evidence="14">Binds 1 zinc ion per subunit.</text>
</comment>
<dbReference type="InterPro" id="IPR041569">
    <property type="entry name" value="AAA_lid_3"/>
</dbReference>
<gene>
    <name evidence="18" type="primary">ftsH4</name>
    <name evidence="14" type="synonym">ftsH</name>
    <name evidence="18" type="ORF">Spa11_01610</name>
</gene>
<evidence type="ECO:0000256" key="9">
    <source>
        <dbReference type="ARBA" id="ARBA00022840"/>
    </source>
</evidence>
<dbReference type="GO" id="GO:0005886">
    <property type="term" value="C:plasma membrane"/>
    <property type="evidence" value="ECO:0007669"/>
    <property type="project" value="UniProtKB-SubCell"/>
</dbReference>
<accession>A0A518K2I4</accession>
<keyword evidence="8 14" id="KW-0862">Zinc</keyword>
<dbReference type="GO" id="GO:0008270">
    <property type="term" value="F:zinc ion binding"/>
    <property type="evidence" value="ECO:0007669"/>
    <property type="project" value="UniProtKB-UniRule"/>
</dbReference>
<dbReference type="InterPro" id="IPR000642">
    <property type="entry name" value="Peptidase_M41"/>
</dbReference>
<keyword evidence="6 14" id="KW-0547">Nucleotide-binding</keyword>
<keyword evidence="7 14" id="KW-0378">Hydrolase</keyword>
<dbReference type="NCBIfam" id="TIGR01241">
    <property type="entry name" value="FtsH_fam"/>
    <property type="match status" value="1"/>
</dbReference>
<dbReference type="SMART" id="SM00382">
    <property type="entry name" value="AAA"/>
    <property type="match status" value="1"/>
</dbReference>
<feature type="transmembrane region" description="Helical" evidence="14">
    <location>
        <begin position="27"/>
        <end position="46"/>
    </location>
</feature>
<evidence type="ECO:0000313" key="19">
    <source>
        <dbReference type="Proteomes" id="UP000316426"/>
    </source>
</evidence>
<reference evidence="18 19" key="1">
    <citation type="submission" date="2019-02" db="EMBL/GenBank/DDBJ databases">
        <title>Deep-cultivation of Planctomycetes and their phenomic and genomic characterization uncovers novel biology.</title>
        <authorList>
            <person name="Wiegand S."/>
            <person name="Jogler M."/>
            <person name="Boedeker C."/>
            <person name="Pinto D."/>
            <person name="Vollmers J."/>
            <person name="Rivas-Marin E."/>
            <person name="Kohn T."/>
            <person name="Peeters S.H."/>
            <person name="Heuer A."/>
            <person name="Rast P."/>
            <person name="Oberbeckmann S."/>
            <person name="Bunk B."/>
            <person name="Jeske O."/>
            <person name="Meyerdierks A."/>
            <person name="Storesund J.E."/>
            <person name="Kallscheuer N."/>
            <person name="Luecker S."/>
            <person name="Lage O.M."/>
            <person name="Pohl T."/>
            <person name="Merkel B.J."/>
            <person name="Hornburger P."/>
            <person name="Mueller R.-W."/>
            <person name="Bruemmer F."/>
            <person name="Labrenz M."/>
            <person name="Spormann A.M."/>
            <person name="Op den Camp H."/>
            <person name="Overmann J."/>
            <person name="Amann R."/>
            <person name="Jetten M.S.M."/>
            <person name="Mascher T."/>
            <person name="Medema M.H."/>
            <person name="Devos D.P."/>
            <person name="Kaster A.-K."/>
            <person name="Ovreas L."/>
            <person name="Rohde M."/>
            <person name="Galperin M.Y."/>
            <person name="Jogler C."/>
        </authorList>
    </citation>
    <scope>NUCLEOTIDE SEQUENCE [LARGE SCALE GENOMIC DNA]</scope>
    <source>
        <strain evidence="18 19">Spa11</strain>
    </source>
</reference>
<dbReference type="GO" id="GO:0005524">
    <property type="term" value="F:ATP binding"/>
    <property type="evidence" value="ECO:0007669"/>
    <property type="project" value="UniProtKB-UniRule"/>
</dbReference>
<feature type="region of interest" description="Disordered" evidence="16">
    <location>
        <begin position="1"/>
        <end position="20"/>
    </location>
</feature>
<dbReference type="PANTHER" id="PTHR23076:SF97">
    <property type="entry name" value="ATP-DEPENDENT ZINC METALLOPROTEASE YME1L1"/>
    <property type="match status" value="1"/>
</dbReference>
<feature type="domain" description="AAA+ ATPase" evidence="17">
    <location>
        <begin position="292"/>
        <end position="431"/>
    </location>
</feature>
<dbReference type="KEGG" id="bmei:Spa11_01610"/>
<evidence type="ECO:0000256" key="13">
    <source>
        <dbReference type="ARBA" id="ARBA00061570"/>
    </source>
</evidence>
<dbReference type="Gene3D" id="1.20.58.760">
    <property type="entry name" value="Peptidase M41"/>
    <property type="match status" value="1"/>
</dbReference>
<dbReference type="FunFam" id="1.20.58.760:FF:000001">
    <property type="entry name" value="ATP-dependent zinc metalloprotease FtsH"/>
    <property type="match status" value="1"/>
</dbReference>
<evidence type="ECO:0000256" key="1">
    <source>
        <dbReference type="ARBA" id="ARBA00004370"/>
    </source>
</evidence>
<evidence type="ECO:0000256" key="6">
    <source>
        <dbReference type="ARBA" id="ARBA00022741"/>
    </source>
</evidence>
<dbReference type="RefSeq" id="WP_315851338.1">
    <property type="nucleotide sequence ID" value="NZ_CP036349.1"/>
</dbReference>
<dbReference type="EMBL" id="CP036349">
    <property type="protein sequence ID" value="QDV71992.1"/>
    <property type="molecule type" value="Genomic_DNA"/>
</dbReference>
<evidence type="ECO:0000256" key="2">
    <source>
        <dbReference type="ARBA" id="ARBA00010044"/>
    </source>
</evidence>
<evidence type="ECO:0000256" key="8">
    <source>
        <dbReference type="ARBA" id="ARBA00022833"/>
    </source>
</evidence>
<dbReference type="GO" id="GO:0004222">
    <property type="term" value="F:metalloendopeptidase activity"/>
    <property type="evidence" value="ECO:0007669"/>
    <property type="project" value="InterPro"/>
</dbReference>
<dbReference type="PROSITE" id="PS00674">
    <property type="entry name" value="AAA"/>
    <property type="match status" value="1"/>
</dbReference>
<dbReference type="FunFam" id="3.40.50.300:FF:000001">
    <property type="entry name" value="ATP-dependent zinc metalloprotease FtsH"/>
    <property type="match status" value="1"/>
</dbReference>
<dbReference type="Gene3D" id="3.40.50.300">
    <property type="entry name" value="P-loop containing nucleotide triphosphate hydrolases"/>
    <property type="match status" value="1"/>
</dbReference>
<organism evidence="18 19">
    <name type="scientific">Botrimarina mediterranea</name>
    <dbReference type="NCBI Taxonomy" id="2528022"/>
    <lineage>
        <taxon>Bacteria</taxon>
        <taxon>Pseudomonadati</taxon>
        <taxon>Planctomycetota</taxon>
        <taxon>Planctomycetia</taxon>
        <taxon>Pirellulales</taxon>
        <taxon>Lacipirellulaceae</taxon>
        <taxon>Botrimarina</taxon>
    </lineage>
</organism>